<dbReference type="Pfam" id="PF03462">
    <property type="entry name" value="PCRF"/>
    <property type="match status" value="1"/>
</dbReference>
<comment type="similarity">
    <text evidence="1">Belongs to the prokaryotic/mitochondrial release factor family.</text>
</comment>
<dbReference type="PANTHER" id="PTHR43804:SF7">
    <property type="entry name" value="LD18447P"/>
    <property type="match status" value="1"/>
</dbReference>
<dbReference type="SUPFAM" id="SSF75620">
    <property type="entry name" value="Release factor"/>
    <property type="match status" value="1"/>
</dbReference>
<evidence type="ECO:0000256" key="1">
    <source>
        <dbReference type="ARBA" id="ARBA00010835"/>
    </source>
</evidence>
<feature type="domain" description="Prokaryotic-type class I peptide chain release factors" evidence="5">
    <location>
        <begin position="338"/>
        <end position="354"/>
    </location>
</feature>
<evidence type="ECO:0000256" key="3">
    <source>
        <dbReference type="ARBA" id="ARBA00022917"/>
    </source>
</evidence>
<dbReference type="Pfam" id="PF00472">
    <property type="entry name" value="RF-1"/>
    <property type="match status" value="1"/>
</dbReference>
<proteinExistence type="inferred from homology"/>
<keyword evidence="6" id="KW-1185">Reference proteome</keyword>
<dbReference type="Proteomes" id="UP000694865">
    <property type="component" value="Unplaced"/>
</dbReference>
<evidence type="ECO:0000313" key="6">
    <source>
        <dbReference type="Proteomes" id="UP000694865"/>
    </source>
</evidence>
<dbReference type="GeneID" id="100375006"/>
<dbReference type="NCBIfam" id="NF001859">
    <property type="entry name" value="PRK00591.1"/>
    <property type="match status" value="1"/>
</dbReference>
<organism evidence="6 7">
    <name type="scientific">Saccoglossus kowalevskii</name>
    <name type="common">Acorn worm</name>
    <dbReference type="NCBI Taxonomy" id="10224"/>
    <lineage>
        <taxon>Eukaryota</taxon>
        <taxon>Metazoa</taxon>
        <taxon>Hemichordata</taxon>
        <taxon>Enteropneusta</taxon>
        <taxon>Harrimaniidae</taxon>
        <taxon>Saccoglossus</taxon>
    </lineage>
</organism>
<feature type="coiled-coil region" evidence="4">
    <location>
        <begin position="159"/>
        <end position="205"/>
    </location>
</feature>
<dbReference type="PANTHER" id="PTHR43804">
    <property type="entry name" value="LD18447P"/>
    <property type="match status" value="1"/>
</dbReference>
<dbReference type="InterPro" id="IPR005139">
    <property type="entry name" value="PCRF"/>
</dbReference>
<reference evidence="7" key="1">
    <citation type="submission" date="2025-08" db="UniProtKB">
        <authorList>
            <consortium name="RefSeq"/>
        </authorList>
    </citation>
    <scope>IDENTIFICATION</scope>
    <source>
        <tissue evidence="7">Testes</tissue>
    </source>
</reference>
<dbReference type="SMART" id="SM00937">
    <property type="entry name" value="PCRF"/>
    <property type="match status" value="1"/>
</dbReference>
<name>A0ABM0MY83_SACKO</name>
<gene>
    <name evidence="7" type="primary">LOC100375006</name>
</gene>
<keyword evidence="3" id="KW-0648">Protein biosynthesis</keyword>
<keyword evidence="4" id="KW-0175">Coiled coil</keyword>
<dbReference type="Gene3D" id="3.30.160.20">
    <property type="match status" value="1"/>
</dbReference>
<sequence length="480" mass="54851">MFSSSSGIMSKVWNLHHYCCSLQLLRKSISCKRLIPFSTKLRSICSESGMWNSSFIPVRHHNPLHCVKHTVHTYNNPAIHMYRLFTNVQRVCVSCYSTHASFSDISFNADHVQMFFKKIKNEYDDIQKDLLSESASITGSKLKNLHRRKLELLPIVDLLKKWEEKNVELEEINILLQDSNDNEMISLAKEEKLEMMAAIRELEDEIFSLLVPKDEDDDTSDVLVEISAGVGGQEAMLFAAEMFEMYQRYAHFQRWQFDVLDVGKSDIGGIRHATVSVSGPGVYSYMKYEGGVHRVQRVPKTEKQGRVHTSTMTVAVLPQPREIDLQIKPSDLKIETKRASGAGGQHVNTTDSAVRIVHLPTGIAAECQQERSQIKNKAMAMKVLETRLYNKQLEEQQHIQRQSRKLQVGSSGRSEKIRTYNFNQDRITDHRIGQHLHNIDGFLSGGDDLNDLIESLQEYYSVEAVKTLIQDYSQKSTISE</sequence>
<dbReference type="RefSeq" id="XP_006824974.1">
    <property type="nucleotide sequence ID" value="XM_006824911.1"/>
</dbReference>
<evidence type="ECO:0000313" key="7">
    <source>
        <dbReference type="RefSeq" id="XP_006824974.1"/>
    </source>
</evidence>
<accession>A0ABM0MY83</accession>
<keyword evidence="2" id="KW-0488">Methylation</keyword>
<dbReference type="InterPro" id="IPR000352">
    <property type="entry name" value="Pep_chain_release_fac_I"/>
</dbReference>
<dbReference type="Gene3D" id="3.30.70.1660">
    <property type="match status" value="1"/>
</dbReference>
<dbReference type="InterPro" id="IPR050057">
    <property type="entry name" value="Prokaryotic/Mito_RF"/>
</dbReference>
<evidence type="ECO:0000256" key="4">
    <source>
        <dbReference type="SAM" id="Coils"/>
    </source>
</evidence>
<dbReference type="Gene3D" id="6.10.140.1950">
    <property type="match status" value="1"/>
</dbReference>
<evidence type="ECO:0000256" key="2">
    <source>
        <dbReference type="ARBA" id="ARBA00022481"/>
    </source>
</evidence>
<evidence type="ECO:0000259" key="5">
    <source>
        <dbReference type="PROSITE" id="PS00745"/>
    </source>
</evidence>
<dbReference type="PROSITE" id="PS00745">
    <property type="entry name" value="RF_PROK_I"/>
    <property type="match status" value="1"/>
</dbReference>
<dbReference type="InterPro" id="IPR045853">
    <property type="entry name" value="Pep_chain_release_fac_I_sf"/>
</dbReference>
<protein>
    <submittedName>
        <fullName evidence="7">Peptide chain release factor 1-like, mitochondrial-like</fullName>
    </submittedName>
</protein>